<protein>
    <submittedName>
        <fullName evidence="2">Uncharacterized protein</fullName>
    </submittedName>
</protein>
<accession>A0A9P4HTN0</accession>
<gene>
    <name evidence="2" type="ORF">K490DRAFT_66444</name>
</gene>
<feature type="signal peptide" evidence="1">
    <location>
        <begin position="1"/>
        <end position="19"/>
    </location>
</feature>
<dbReference type="Pfam" id="PF21203">
    <property type="entry name" value="ECM10"/>
    <property type="match status" value="1"/>
</dbReference>
<dbReference type="EMBL" id="ML978723">
    <property type="protein sequence ID" value="KAF2086662.1"/>
    <property type="molecule type" value="Genomic_DNA"/>
</dbReference>
<evidence type="ECO:0000256" key="1">
    <source>
        <dbReference type="SAM" id="SignalP"/>
    </source>
</evidence>
<dbReference type="PANTHER" id="PTHR39219">
    <property type="entry name" value="ER MEMBRANE PROTEIN COMPLEX SUBUNIT 10"/>
    <property type="match status" value="1"/>
</dbReference>
<keyword evidence="3" id="KW-1185">Reference proteome</keyword>
<dbReference type="AlphaFoldDB" id="A0A9P4HTN0"/>
<reference evidence="2" key="1">
    <citation type="journal article" date="2020" name="Stud. Mycol.">
        <title>101 Dothideomycetes genomes: a test case for predicting lifestyles and emergence of pathogens.</title>
        <authorList>
            <person name="Haridas S."/>
            <person name="Albert R."/>
            <person name="Binder M."/>
            <person name="Bloem J."/>
            <person name="Labutti K."/>
            <person name="Salamov A."/>
            <person name="Andreopoulos B."/>
            <person name="Baker S."/>
            <person name="Barry K."/>
            <person name="Bills G."/>
            <person name="Bluhm B."/>
            <person name="Cannon C."/>
            <person name="Castanera R."/>
            <person name="Culley D."/>
            <person name="Daum C."/>
            <person name="Ezra D."/>
            <person name="Gonzalez J."/>
            <person name="Henrissat B."/>
            <person name="Kuo A."/>
            <person name="Liang C."/>
            <person name="Lipzen A."/>
            <person name="Lutzoni F."/>
            <person name="Magnuson J."/>
            <person name="Mondo S."/>
            <person name="Nolan M."/>
            <person name="Ohm R."/>
            <person name="Pangilinan J."/>
            <person name="Park H.-J."/>
            <person name="Ramirez L."/>
            <person name="Alfaro M."/>
            <person name="Sun H."/>
            <person name="Tritt A."/>
            <person name="Yoshinaga Y."/>
            <person name="Zwiers L.-H."/>
            <person name="Turgeon B."/>
            <person name="Goodwin S."/>
            <person name="Spatafora J."/>
            <person name="Crous P."/>
            <person name="Grigoriev I."/>
        </authorList>
    </citation>
    <scope>NUCLEOTIDE SEQUENCE</scope>
    <source>
        <strain evidence="2">CBS 121410</strain>
    </source>
</reference>
<evidence type="ECO:0000313" key="2">
    <source>
        <dbReference type="EMBL" id="KAF2086662.1"/>
    </source>
</evidence>
<feature type="chain" id="PRO_5040428359" evidence="1">
    <location>
        <begin position="20"/>
        <end position="192"/>
    </location>
</feature>
<name>A0A9P4HTN0_9PEZI</name>
<organism evidence="2 3">
    <name type="scientific">Saccharata proteae CBS 121410</name>
    <dbReference type="NCBI Taxonomy" id="1314787"/>
    <lineage>
        <taxon>Eukaryota</taxon>
        <taxon>Fungi</taxon>
        <taxon>Dikarya</taxon>
        <taxon>Ascomycota</taxon>
        <taxon>Pezizomycotina</taxon>
        <taxon>Dothideomycetes</taxon>
        <taxon>Dothideomycetes incertae sedis</taxon>
        <taxon>Botryosphaeriales</taxon>
        <taxon>Saccharataceae</taxon>
        <taxon>Saccharata</taxon>
    </lineage>
</organism>
<dbReference type="PANTHER" id="PTHR39219:SF1">
    <property type="entry name" value="ER MEMBRANE PROTEIN COMPLEX SUBUNIT 10"/>
    <property type="match status" value="1"/>
</dbReference>
<keyword evidence="1" id="KW-0732">Signal</keyword>
<sequence length="192" mass="20524">MNLLTGLLALLSLLALALAAPDTQTITIHQWPASAPASAREPLARVTYNPLNSTASLLFYYSPSRPGPASSLVRIGLKNPTPNTDWAGIATSAATLSSQYKKTLVLHADRAGNVFNVGLGATVRREGENEVEVVVEKVKAGPKPVLNRPVVLDENGKLADAKEPEKTFLQKYWWAIGLFLLLQVLVGGGGKE</sequence>
<comment type="caution">
    <text evidence="2">The sequence shown here is derived from an EMBL/GenBank/DDBJ whole genome shotgun (WGS) entry which is preliminary data.</text>
</comment>
<dbReference type="Proteomes" id="UP000799776">
    <property type="component" value="Unassembled WGS sequence"/>
</dbReference>
<dbReference type="OrthoDB" id="1894652at2759"/>
<evidence type="ECO:0000313" key="3">
    <source>
        <dbReference type="Proteomes" id="UP000799776"/>
    </source>
</evidence>
<proteinExistence type="predicted"/>